<evidence type="ECO:0000313" key="2">
    <source>
        <dbReference type="Proteomes" id="UP000287166"/>
    </source>
</evidence>
<dbReference type="EMBL" id="BFAD01000007">
    <property type="protein sequence ID" value="GBE85356.1"/>
    <property type="molecule type" value="Genomic_DNA"/>
</dbReference>
<organism evidence="1 2">
    <name type="scientific">Sparassis crispa</name>
    <dbReference type="NCBI Taxonomy" id="139825"/>
    <lineage>
        <taxon>Eukaryota</taxon>
        <taxon>Fungi</taxon>
        <taxon>Dikarya</taxon>
        <taxon>Basidiomycota</taxon>
        <taxon>Agaricomycotina</taxon>
        <taxon>Agaricomycetes</taxon>
        <taxon>Polyporales</taxon>
        <taxon>Sparassidaceae</taxon>
        <taxon>Sparassis</taxon>
    </lineage>
</organism>
<dbReference type="GeneID" id="38782273"/>
<name>A0A401GT19_9APHY</name>
<protein>
    <submittedName>
        <fullName evidence="1">Uncharacterized protein</fullName>
    </submittedName>
</protein>
<comment type="caution">
    <text evidence="1">The sequence shown here is derived from an EMBL/GenBank/DDBJ whole genome shotgun (WGS) entry which is preliminary data.</text>
</comment>
<proteinExistence type="predicted"/>
<reference evidence="1 2" key="1">
    <citation type="journal article" date="2018" name="Sci. Rep.">
        <title>Genome sequence of the cauliflower mushroom Sparassis crispa (Hanabiratake) and its association with beneficial usage.</title>
        <authorList>
            <person name="Kiyama R."/>
            <person name="Furutani Y."/>
            <person name="Kawaguchi K."/>
            <person name="Nakanishi T."/>
        </authorList>
    </citation>
    <scope>NUCLEOTIDE SEQUENCE [LARGE SCALE GENOMIC DNA]</scope>
</reference>
<accession>A0A401GT19</accession>
<keyword evidence="2" id="KW-1185">Reference proteome</keyword>
<evidence type="ECO:0000313" key="1">
    <source>
        <dbReference type="EMBL" id="GBE85356.1"/>
    </source>
</evidence>
<dbReference type="RefSeq" id="XP_027616269.1">
    <property type="nucleotide sequence ID" value="XM_027760468.1"/>
</dbReference>
<dbReference type="AlphaFoldDB" id="A0A401GT19"/>
<dbReference type="Proteomes" id="UP000287166">
    <property type="component" value="Unassembled WGS sequence"/>
</dbReference>
<gene>
    <name evidence="1" type="ORF">SCP_0705430</name>
</gene>
<dbReference type="InParanoid" id="A0A401GT19"/>
<sequence>MREYGHLGRCEDCQVTPVLCKYCLASTAWSGIRGLYEDSPPRSDKILQIRRLCKSFHPTGTPSSCILVDFVSSAGCNAADPSCAPQKPYTQPLLSRTCFTCTVR</sequence>